<dbReference type="InterPro" id="IPR050659">
    <property type="entry name" value="Peptidase_M24B"/>
</dbReference>
<dbReference type="Pfam" id="PF00557">
    <property type="entry name" value="Peptidase_M24"/>
    <property type="match status" value="1"/>
</dbReference>
<dbReference type="Gene3D" id="3.90.230.10">
    <property type="entry name" value="Creatinase/methionine aminopeptidase superfamily"/>
    <property type="match status" value="1"/>
</dbReference>
<dbReference type="InterPro" id="IPR036005">
    <property type="entry name" value="Creatinase/aminopeptidase-like"/>
</dbReference>
<evidence type="ECO:0000259" key="1">
    <source>
        <dbReference type="Pfam" id="PF00557"/>
    </source>
</evidence>
<protein>
    <submittedName>
        <fullName evidence="2">M24 family metallopeptidase</fullName>
    </submittedName>
</protein>
<proteinExistence type="predicted"/>
<dbReference type="PANTHER" id="PTHR46112">
    <property type="entry name" value="AMINOPEPTIDASE"/>
    <property type="match status" value="1"/>
</dbReference>
<sequence>MTVASRRPFPPTRKAIPPEATATRELLKYVPQMPLEERDRRWDRLRKRMIMADVEALVFLGNDIYWGMGMANIRYVFQVDSVIGADGLFCLDGEPVVWNTLPHMNRPTSHYLSIQEWISDIRDRGGMAAIADELRARGLDRGRIGLVSFSSSVQTTPTLLHRDMLDLQRLLPNVSWVDANHLLQEMRMVKSEAEIDMLRAAGQIARLTVDAMVSAARPGVPDAVVYADMIRTQIAHGGDPNIFNLFAAGPVEHDPNELWHLLHGCDQPLTPTMRPLEDGDLIVAEWHTKYGGYRCHTEYTVYVGQRAPAQLQRLWDVAVECLEASRTALTAGRTIREALAILREPARKAQLDWVELGFHAMGLASPEFPTVVYEDGFGNKTLNGHNIGDIVLETGMTFGNNVDLHDTTWKPDVGVVLSDFMVVRPQQAECLVNTPRELAQTG</sequence>
<dbReference type="SUPFAM" id="SSF53092">
    <property type="entry name" value="Creatinase/prolidase N-terminal domain"/>
    <property type="match status" value="1"/>
</dbReference>
<evidence type="ECO:0000313" key="2">
    <source>
        <dbReference type="EMBL" id="MTD54949.1"/>
    </source>
</evidence>
<dbReference type="Gene3D" id="3.40.350.10">
    <property type="entry name" value="Creatinase/prolidase N-terminal domain"/>
    <property type="match status" value="1"/>
</dbReference>
<reference evidence="2 3" key="1">
    <citation type="submission" date="2019-11" db="EMBL/GenBank/DDBJ databases">
        <title>Draft genome of Amycolatopsis RM579.</title>
        <authorList>
            <person name="Duangmal K."/>
            <person name="Mingma R."/>
        </authorList>
    </citation>
    <scope>NUCLEOTIDE SEQUENCE [LARGE SCALE GENOMIC DNA]</scope>
    <source>
        <strain evidence="2 3">RM579</strain>
    </source>
</reference>
<dbReference type="SUPFAM" id="SSF55920">
    <property type="entry name" value="Creatinase/aminopeptidase"/>
    <property type="match status" value="1"/>
</dbReference>
<name>A0A6N7Z273_9PSEU</name>
<dbReference type="InterPro" id="IPR000994">
    <property type="entry name" value="Pept_M24"/>
</dbReference>
<dbReference type="AlphaFoldDB" id="A0A6N7Z273"/>
<feature type="domain" description="Peptidase M24" evidence="1">
    <location>
        <begin position="197"/>
        <end position="424"/>
    </location>
</feature>
<keyword evidence="3" id="KW-1185">Reference proteome</keyword>
<accession>A0A6N7Z273</accession>
<dbReference type="InterPro" id="IPR029149">
    <property type="entry name" value="Creatin/AminoP/Spt16_N"/>
</dbReference>
<dbReference type="Proteomes" id="UP000440096">
    <property type="component" value="Unassembled WGS sequence"/>
</dbReference>
<organism evidence="2 3">
    <name type="scientific">Amycolatopsis pithecellobii</name>
    <dbReference type="NCBI Taxonomy" id="664692"/>
    <lineage>
        <taxon>Bacteria</taxon>
        <taxon>Bacillati</taxon>
        <taxon>Actinomycetota</taxon>
        <taxon>Actinomycetes</taxon>
        <taxon>Pseudonocardiales</taxon>
        <taxon>Pseudonocardiaceae</taxon>
        <taxon>Amycolatopsis</taxon>
    </lineage>
</organism>
<dbReference type="PANTHER" id="PTHR46112:SF2">
    <property type="entry name" value="XAA-PRO AMINOPEPTIDASE P-RELATED"/>
    <property type="match status" value="1"/>
</dbReference>
<dbReference type="EMBL" id="WMBA01000016">
    <property type="protein sequence ID" value="MTD54949.1"/>
    <property type="molecule type" value="Genomic_DNA"/>
</dbReference>
<comment type="caution">
    <text evidence="2">The sequence shown here is derived from an EMBL/GenBank/DDBJ whole genome shotgun (WGS) entry which is preliminary data.</text>
</comment>
<dbReference type="RefSeq" id="WP_154757149.1">
    <property type="nucleotide sequence ID" value="NZ_WMBA01000016.1"/>
</dbReference>
<dbReference type="OrthoDB" id="9803194at2"/>
<dbReference type="CDD" id="cd01066">
    <property type="entry name" value="APP_MetAP"/>
    <property type="match status" value="1"/>
</dbReference>
<gene>
    <name evidence="2" type="ORF">GKO32_13310</name>
</gene>
<evidence type="ECO:0000313" key="3">
    <source>
        <dbReference type="Proteomes" id="UP000440096"/>
    </source>
</evidence>